<organism evidence="2 3">
    <name type="scientific">Fragilariopsis cylindrus CCMP1102</name>
    <dbReference type="NCBI Taxonomy" id="635003"/>
    <lineage>
        <taxon>Eukaryota</taxon>
        <taxon>Sar</taxon>
        <taxon>Stramenopiles</taxon>
        <taxon>Ochrophyta</taxon>
        <taxon>Bacillariophyta</taxon>
        <taxon>Bacillariophyceae</taxon>
        <taxon>Bacillariophycidae</taxon>
        <taxon>Bacillariales</taxon>
        <taxon>Bacillariaceae</taxon>
        <taxon>Fragilariopsis</taxon>
    </lineage>
</organism>
<evidence type="ECO:0000256" key="1">
    <source>
        <dbReference type="SAM" id="SignalP"/>
    </source>
</evidence>
<protein>
    <submittedName>
        <fullName evidence="2">Uncharacterized protein</fullName>
    </submittedName>
</protein>
<dbReference type="OrthoDB" id="43202at2759"/>
<accession>A0A1E7ETN1</accession>
<proteinExistence type="predicted"/>
<name>A0A1E7ETN1_9STRA</name>
<evidence type="ECO:0000313" key="2">
    <source>
        <dbReference type="EMBL" id="OEU09206.1"/>
    </source>
</evidence>
<keyword evidence="3" id="KW-1185">Reference proteome</keyword>
<feature type="signal peptide" evidence="1">
    <location>
        <begin position="1"/>
        <end position="22"/>
    </location>
</feature>
<dbReference type="AlphaFoldDB" id="A0A1E7ETN1"/>
<reference evidence="2 3" key="1">
    <citation type="submission" date="2016-09" db="EMBL/GenBank/DDBJ databases">
        <title>Extensive genetic diversity and differential bi-allelic expression allows diatom success in the polar Southern Ocean.</title>
        <authorList>
            <consortium name="DOE Joint Genome Institute"/>
            <person name="Mock T."/>
            <person name="Otillar R.P."/>
            <person name="Strauss J."/>
            <person name="Dupont C."/>
            <person name="Frickenhaus S."/>
            <person name="Maumus F."/>
            <person name="Mcmullan M."/>
            <person name="Sanges R."/>
            <person name="Schmutz J."/>
            <person name="Toseland A."/>
            <person name="Valas R."/>
            <person name="Veluchamy A."/>
            <person name="Ward B.J."/>
            <person name="Allen A."/>
            <person name="Barry K."/>
            <person name="Falciatore A."/>
            <person name="Ferrante M."/>
            <person name="Fortunato A.E."/>
            <person name="Gloeckner G."/>
            <person name="Gruber A."/>
            <person name="Hipkin R."/>
            <person name="Janech M."/>
            <person name="Kroth P."/>
            <person name="Leese F."/>
            <person name="Lindquist E."/>
            <person name="Lyon B.R."/>
            <person name="Martin J."/>
            <person name="Mayer C."/>
            <person name="Parker M."/>
            <person name="Quesneville H."/>
            <person name="Raymond J."/>
            <person name="Uhlig C."/>
            <person name="Valentin K.U."/>
            <person name="Worden A.Z."/>
            <person name="Armbrust E.V."/>
            <person name="Bowler C."/>
            <person name="Green B."/>
            <person name="Moulton V."/>
            <person name="Van Oosterhout C."/>
            <person name="Grigoriev I."/>
        </authorList>
    </citation>
    <scope>NUCLEOTIDE SEQUENCE [LARGE SCALE GENOMIC DNA]</scope>
    <source>
        <strain evidence="2 3">CCMP1102</strain>
    </source>
</reference>
<dbReference type="Proteomes" id="UP000095751">
    <property type="component" value="Unassembled WGS sequence"/>
</dbReference>
<gene>
    <name evidence="2" type="ORF">FRACYDRAFT_248540</name>
</gene>
<dbReference type="KEGG" id="fcy:FRACYDRAFT_248540"/>
<dbReference type="EMBL" id="KV784376">
    <property type="protein sequence ID" value="OEU09206.1"/>
    <property type="molecule type" value="Genomic_DNA"/>
</dbReference>
<sequence>MRYHATLLFYLYLVIDGITCIARSSSSSSSSVSISYVAAFSPALRLINQNNNHCTYTVRRGIQHWQLRQYNYDHENEDKNENENKNDQDNINIKNELAWRTSKVRLEEEEKKRFSRMLKSKPYKLPYQDAKIWVQRNLGASTQEEFEDLVLNGNVRTPYIPKDPQRYYTEIRGSPWLGWDDFLLL</sequence>
<dbReference type="InParanoid" id="A0A1E7ETN1"/>
<keyword evidence="1" id="KW-0732">Signal</keyword>
<evidence type="ECO:0000313" key="3">
    <source>
        <dbReference type="Proteomes" id="UP000095751"/>
    </source>
</evidence>
<feature type="chain" id="PRO_5009192321" evidence="1">
    <location>
        <begin position="23"/>
        <end position="185"/>
    </location>
</feature>